<dbReference type="RefSeq" id="WP_396638813.1">
    <property type="nucleotide sequence ID" value="NZ_JBIQWL010000001.1"/>
</dbReference>
<protein>
    <recommendedName>
        <fullName evidence="4">Sugar ABC transporter ATPase</fullName>
    </recommendedName>
</protein>
<reference evidence="2 3" key="1">
    <citation type="submission" date="2024-09" db="EMBL/GenBank/DDBJ databases">
        <authorList>
            <person name="Pan X."/>
        </authorList>
    </citation>
    <scope>NUCLEOTIDE SEQUENCE [LARGE SCALE GENOMIC DNA]</scope>
    <source>
        <strain evidence="2 3">B2969</strain>
    </source>
</reference>
<evidence type="ECO:0000313" key="3">
    <source>
        <dbReference type="Proteomes" id="UP001610861"/>
    </source>
</evidence>
<feature type="region of interest" description="Disordered" evidence="1">
    <location>
        <begin position="1"/>
        <end position="86"/>
    </location>
</feature>
<accession>A0ABW7Q3A4</accession>
<gene>
    <name evidence="2" type="ORF">ACH3VR_00615</name>
</gene>
<keyword evidence="3" id="KW-1185">Reference proteome</keyword>
<name>A0ABW7Q3A4_9MICO</name>
<sequence>MRHDKDLPEGVVDADPAGGWEDRRAADGETSERSDQQSEDLMADGWVADIPVAANAAGGTDVGSVEGDGPTQGADPDLATDQGEEG</sequence>
<comment type="caution">
    <text evidence="2">The sequence shown here is derived from an EMBL/GenBank/DDBJ whole genome shotgun (WGS) entry which is preliminary data.</text>
</comment>
<dbReference type="Proteomes" id="UP001610861">
    <property type="component" value="Unassembled WGS sequence"/>
</dbReference>
<feature type="compositionally biased region" description="Basic and acidic residues" evidence="1">
    <location>
        <begin position="20"/>
        <end position="36"/>
    </location>
</feature>
<evidence type="ECO:0008006" key="4">
    <source>
        <dbReference type="Google" id="ProtNLM"/>
    </source>
</evidence>
<evidence type="ECO:0000313" key="2">
    <source>
        <dbReference type="EMBL" id="MFH8248853.1"/>
    </source>
</evidence>
<dbReference type="EMBL" id="JBIQWL010000001">
    <property type="protein sequence ID" value="MFH8248853.1"/>
    <property type="molecule type" value="Genomic_DNA"/>
</dbReference>
<proteinExistence type="predicted"/>
<organism evidence="2 3">
    <name type="scientific">Microbacterium alkaliflavum</name>
    <dbReference type="NCBI Taxonomy" id="3248839"/>
    <lineage>
        <taxon>Bacteria</taxon>
        <taxon>Bacillati</taxon>
        <taxon>Actinomycetota</taxon>
        <taxon>Actinomycetes</taxon>
        <taxon>Micrococcales</taxon>
        <taxon>Microbacteriaceae</taxon>
        <taxon>Microbacterium</taxon>
    </lineage>
</organism>
<evidence type="ECO:0000256" key="1">
    <source>
        <dbReference type="SAM" id="MobiDB-lite"/>
    </source>
</evidence>